<sequence>MGELKKEQEVVTPMVHPAPFKKQKKKKEWLKRLRFKKREKTRKKQVRKEKVLRQTPSVLPFLQIHEDHILMKNGVMDILQITTKDLYSMNDGDLQFMLLSQARLLRSYFPAFKEVALNFPANTEKQKAYWLRKKEKTIDPLRLQFIERKLFEMDYLEKERTNREFFLFLYADTPQQLHDQKKQFIRAMQQTFPLEELPIEKKKDVLFVMNNQNSKL</sequence>
<gene>
    <name evidence="1" type="ORF">ACFSCZ_12550</name>
</gene>
<proteinExistence type="predicted"/>
<organism evidence="1 2">
    <name type="scientific">Siminovitchia sediminis</name>
    <dbReference type="NCBI Taxonomy" id="1274353"/>
    <lineage>
        <taxon>Bacteria</taxon>
        <taxon>Bacillati</taxon>
        <taxon>Bacillota</taxon>
        <taxon>Bacilli</taxon>
        <taxon>Bacillales</taxon>
        <taxon>Bacillaceae</taxon>
        <taxon>Siminovitchia</taxon>
    </lineage>
</organism>
<accession>A0ABW4KIM6</accession>
<dbReference type="Proteomes" id="UP001597301">
    <property type="component" value="Unassembled WGS sequence"/>
</dbReference>
<dbReference type="RefSeq" id="WP_380774270.1">
    <property type="nucleotide sequence ID" value="NZ_JBHUEO010000037.1"/>
</dbReference>
<evidence type="ECO:0000313" key="2">
    <source>
        <dbReference type="Proteomes" id="UP001597301"/>
    </source>
</evidence>
<reference evidence="2" key="1">
    <citation type="journal article" date="2019" name="Int. J. Syst. Evol. Microbiol.">
        <title>The Global Catalogue of Microorganisms (GCM) 10K type strain sequencing project: providing services to taxonomists for standard genome sequencing and annotation.</title>
        <authorList>
            <consortium name="The Broad Institute Genomics Platform"/>
            <consortium name="The Broad Institute Genome Sequencing Center for Infectious Disease"/>
            <person name="Wu L."/>
            <person name="Ma J."/>
        </authorList>
    </citation>
    <scope>NUCLEOTIDE SEQUENCE [LARGE SCALE GENOMIC DNA]</scope>
    <source>
        <strain evidence="2">CGMCC 1.12295</strain>
    </source>
</reference>
<protein>
    <submittedName>
        <fullName evidence="1">Uncharacterized protein</fullName>
    </submittedName>
</protein>
<dbReference type="EMBL" id="JBHUEO010000037">
    <property type="protein sequence ID" value="MFD1707554.1"/>
    <property type="molecule type" value="Genomic_DNA"/>
</dbReference>
<comment type="caution">
    <text evidence="1">The sequence shown here is derived from an EMBL/GenBank/DDBJ whole genome shotgun (WGS) entry which is preliminary data.</text>
</comment>
<evidence type="ECO:0000313" key="1">
    <source>
        <dbReference type="EMBL" id="MFD1707554.1"/>
    </source>
</evidence>
<name>A0ABW4KIM6_9BACI</name>
<keyword evidence="2" id="KW-1185">Reference proteome</keyword>